<evidence type="ECO:0000256" key="13">
    <source>
        <dbReference type="ARBA" id="ARBA00044502"/>
    </source>
</evidence>
<dbReference type="GO" id="GO:0005576">
    <property type="term" value="C:extracellular region"/>
    <property type="evidence" value="ECO:0007669"/>
    <property type="project" value="UniProtKB-SubCell"/>
</dbReference>
<gene>
    <name evidence="18" type="ORF">ACRE_035170</name>
</gene>
<evidence type="ECO:0000256" key="6">
    <source>
        <dbReference type="ARBA" id="ARBA00023001"/>
    </source>
</evidence>
<dbReference type="InterPro" id="IPR049892">
    <property type="entry name" value="AA9"/>
</dbReference>
<dbReference type="Proteomes" id="UP000029964">
    <property type="component" value="Unassembled WGS sequence"/>
</dbReference>
<dbReference type="GO" id="GO:0004497">
    <property type="term" value="F:monooxygenase activity"/>
    <property type="evidence" value="ECO:0007669"/>
    <property type="project" value="UniProtKB-KW"/>
</dbReference>
<comment type="catalytic activity">
    <reaction evidence="14">
        <text>[(1-&gt;4)-beta-D-glucosyl]n+m + reduced acceptor + O2 = 4-dehydro-beta-D-glucosyl-[(1-&gt;4)-beta-D-glucosyl]n-1 + [(1-&gt;4)-beta-D-glucosyl]m + acceptor + H2O.</text>
        <dbReference type="EC" id="1.14.99.56"/>
    </reaction>
</comment>
<name>A0A086T8I3_HAPC1</name>
<evidence type="ECO:0000313" key="18">
    <source>
        <dbReference type="EMBL" id="KFH45665.1"/>
    </source>
</evidence>
<keyword evidence="11" id="KW-0119">Carbohydrate metabolism</keyword>
<evidence type="ECO:0000256" key="4">
    <source>
        <dbReference type="ARBA" id="ARBA00022723"/>
    </source>
</evidence>
<dbReference type="HOGENOM" id="CLU_031730_1_3_1"/>
<evidence type="ECO:0000256" key="10">
    <source>
        <dbReference type="ARBA" id="ARBA00023157"/>
    </source>
</evidence>
<evidence type="ECO:0000256" key="14">
    <source>
        <dbReference type="ARBA" id="ARBA00045077"/>
    </source>
</evidence>
<dbReference type="GO" id="GO:0046872">
    <property type="term" value="F:metal ion binding"/>
    <property type="evidence" value="ECO:0007669"/>
    <property type="project" value="UniProtKB-KW"/>
</dbReference>
<dbReference type="Pfam" id="PF03443">
    <property type="entry name" value="AA9"/>
    <property type="match status" value="1"/>
</dbReference>
<evidence type="ECO:0000256" key="3">
    <source>
        <dbReference type="ARBA" id="ARBA00022525"/>
    </source>
</evidence>
<evidence type="ECO:0000256" key="8">
    <source>
        <dbReference type="ARBA" id="ARBA00023008"/>
    </source>
</evidence>
<comment type="subcellular location">
    <subcellularLocation>
        <location evidence="2">Secreted</location>
    </subcellularLocation>
</comment>
<evidence type="ECO:0000256" key="12">
    <source>
        <dbReference type="ARBA" id="ARBA00023326"/>
    </source>
</evidence>
<evidence type="ECO:0000256" key="16">
    <source>
        <dbReference type="SAM" id="SignalP"/>
    </source>
</evidence>
<dbReference type="GO" id="GO:0030245">
    <property type="term" value="P:cellulose catabolic process"/>
    <property type="evidence" value="ECO:0007669"/>
    <property type="project" value="UniProtKB-KW"/>
</dbReference>
<keyword evidence="6" id="KW-0136">Cellulose degradation</keyword>
<keyword evidence="10" id="KW-1015">Disulfide bond</keyword>
<reference evidence="19" key="1">
    <citation type="journal article" date="2014" name="Genome Announc.">
        <title>Genome sequence and annotation of Acremonium chrysogenum, producer of the beta-lactam antibiotic cephalosporin C.</title>
        <authorList>
            <person name="Terfehr D."/>
            <person name="Dahlmann T.A."/>
            <person name="Specht T."/>
            <person name="Zadra I."/>
            <person name="Kuernsteiner H."/>
            <person name="Kueck U."/>
        </authorList>
    </citation>
    <scope>NUCLEOTIDE SEQUENCE [LARGE SCALE GENOMIC DNA]</scope>
    <source>
        <strain evidence="19">ATCC 11550 / CBS 779.69 / DSM 880 / IAM 14645 / JCM 23072 / IMI 49137</strain>
    </source>
</reference>
<keyword evidence="12" id="KW-0624">Polysaccharide degradation</keyword>
<dbReference type="OrthoDB" id="4849160at2759"/>
<evidence type="ECO:0000256" key="7">
    <source>
        <dbReference type="ARBA" id="ARBA00023002"/>
    </source>
</evidence>
<dbReference type="PANTHER" id="PTHR33353:SF10">
    <property type="entry name" value="ENDO-BETA-1,4-GLUCANASE D"/>
    <property type="match status" value="1"/>
</dbReference>
<keyword evidence="4" id="KW-0479">Metal-binding</keyword>
<comment type="cofactor">
    <cofactor evidence="1">
        <name>Cu(2+)</name>
        <dbReference type="ChEBI" id="CHEBI:29036"/>
    </cofactor>
</comment>
<feature type="signal peptide" evidence="16">
    <location>
        <begin position="1"/>
        <end position="21"/>
    </location>
</feature>
<organism evidence="18 19">
    <name type="scientific">Hapsidospora chrysogenum (strain ATCC 11550 / CBS 779.69 / DSM 880 / IAM 14645 / JCM 23072 / IMI 49137)</name>
    <name type="common">Acremonium chrysogenum</name>
    <dbReference type="NCBI Taxonomy" id="857340"/>
    <lineage>
        <taxon>Eukaryota</taxon>
        <taxon>Fungi</taxon>
        <taxon>Dikarya</taxon>
        <taxon>Ascomycota</taxon>
        <taxon>Pezizomycotina</taxon>
        <taxon>Sordariomycetes</taxon>
        <taxon>Hypocreomycetidae</taxon>
        <taxon>Hypocreales</taxon>
        <taxon>Bionectriaceae</taxon>
        <taxon>Hapsidospora</taxon>
    </lineage>
</organism>
<keyword evidence="7" id="KW-0560">Oxidoreductase</keyword>
<evidence type="ECO:0000256" key="2">
    <source>
        <dbReference type="ARBA" id="ARBA00004613"/>
    </source>
</evidence>
<dbReference type="Gene3D" id="2.70.50.70">
    <property type="match status" value="1"/>
</dbReference>
<dbReference type="EC" id="1.14.99.56" evidence="15"/>
<evidence type="ECO:0000256" key="11">
    <source>
        <dbReference type="ARBA" id="ARBA00023277"/>
    </source>
</evidence>
<evidence type="ECO:0000256" key="9">
    <source>
        <dbReference type="ARBA" id="ARBA00023033"/>
    </source>
</evidence>
<comment type="caution">
    <text evidence="18">The sequence shown here is derived from an EMBL/GenBank/DDBJ whole genome shotgun (WGS) entry which is preliminary data.</text>
</comment>
<evidence type="ECO:0000256" key="15">
    <source>
        <dbReference type="ARBA" id="ARBA00047174"/>
    </source>
</evidence>
<comment type="similarity">
    <text evidence="13">Belongs to the polysaccharide monooxygenase AA9 family.</text>
</comment>
<keyword evidence="19" id="KW-1185">Reference proteome</keyword>
<feature type="domain" description="Auxiliary Activity family 9 catalytic" evidence="17">
    <location>
        <begin position="22"/>
        <end position="243"/>
    </location>
</feature>
<keyword evidence="8" id="KW-0186">Copper</keyword>
<keyword evidence="5 16" id="KW-0732">Signal</keyword>
<evidence type="ECO:0000256" key="1">
    <source>
        <dbReference type="ARBA" id="ARBA00001973"/>
    </source>
</evidence>
<evidence type="ECO:0000313" key="19">
    <source>
        <dbReference type="Proteomes" id="UP000029964"/>
    </source>
</evidence>
<sequence length="253" mass="27360">MPSKTSILGVALAGAISSVSAHGYVDKIIIGGETYTGYNPTNAPWEPEQDSIGWQNWATDTGFVPSSSLQDPDIICHLDAKNAPKSARVAAGSEITLQWTEWPRSHHGPVIDYLANCNGDCSSVDKTQLRFFKIAEEGQLELGAGGGQTGYWASDKFIDAGSVWKVTIPESIAPGNYVLRHEQIALHEATTEGKTQMYPQCINLEITGNGSDSPEGVLGTELYDSREPGIMYNIYNDENSPTYTIPGPDVYEG</sequence>
<dbReference type="EMBL" id="JPKY01000029">
    <property type="protein sequence ID" value="KFH45665.1"/>
    <property type="molecule type" value="Genomic_DNA"/>
</dbReference>
<keyword evidence="9" id="KW-0503">Monooxygenase</keyword>
<keyword evidence="3" id="KW-0964">Secreted</keyword>
<evidence type="ECO:0000256" key="5">
    <source>
        <dbReference type="ARBA" id="ARBA00022729"/>
    </source>
</evidence>
<protein>
    <recommendedName>
        <fullName evidence="15">lytic cellulose monooxygenase (C4-dehydrogenating)</fullName>
        <ecNumber evidence="15">1.14.99.56</ecNumber>
    </recommendedName>
</protein>
<dbReference type="AlphaFoldDB" id="A0A086T8I3"/>
<dbReference type="CDD" id="cd21175">
    <property type="entry name" value="LPMO_AA9"/>
    <property type="match status" value="1"/>
</dbReference>
<dbReference type="InterPro" id="IPR005103">
    <property type="entry name" value="AA9_LPMO"/>
</dbReference>
<evidence type="ECO:0000259" key="17">
    <source>
        <dbReference type="Pfam" id="PF03443"/>
    </source>
</evidence>
<proteinExistence type="inferred from homology"/>
<dbReference type="STRING" id="857340.A0A086T8I3"/>
<feature type="chain" id="PRO_5001815458" description="lytic cellulose monooxygenase (C4-dehydrogenating)" evidence="16">
    <location>
        <begin position="22"/>
        <end position="253"/>
    </location>
</feature>
<dbReference type="PANTHER" id="PTHR33353">
    <property type="entry name" value="PUTATIVE (AFU_ORTHOLOGUE AFUA_1G12560)-RELATED"/>
    <property type="match status" value="1"/>
</dbReference>
<accession>A0A086T8I3</accession>